<evidence type="ECO:0000256" key="3">
    <source>
        <dbReference type="SAM" id="SignalP"/>
    </source>
</evidence>
<feature type="signal peptide" evidence="3">
    <location>
        <begin position="1"/>
        <end position="21"/>
    </location>
</feature>
<keyword evidence="2" id="KW-1133">Transmembrane helix</keyword>
<keyword evidence="3" id="KW-0732">Signal</keyword>
<evidence type="ECO:0008006" key="6">
    <source>
        <dbReference type="Google" id="ProtNLM"/>
    </source>
</evidence>
<feature type="compositionally biased region" description="Low complexity" evidence="1">
    <location>
        <begin position="166"/>
        <end position="202"/>
    </location>
</feature>
<dbReference type="Proteomes" id="UP000283895">
    <property type="component" value="Unassembled WGS sequence"/>
</dbReference>
<sequence length="308" mass="31900">MRPLFLCQTLAWFLYLGRCSATNCDSSGGWAAREFSGCSGDAPVECGGGATPRCCPSGFFCFSRSSAYCCPTDTDCYDDVLNMPQCPHTGWSLWTNDGDVTDGAWCCESDAFGVSISPHTNNGGGVACSPFGSTLDSYEETASLMMGASLNCSSSDGVNGTGSGMTSVPTSSPSASASTTDSAQPGLSGSSSGALQTSSAPSPTESGTHSESSISGGAIAGIAIGGVIVVVLISVLSWWIVRRRAKHRQVQTSHPQPTPAAEEHPKGFQAFELDSHGVHETASNPIHEMGAGNIPLRRYEMEASGPRQ</sequence>
<dbReference type="EMBL" id="LKEA01000001">
    <property type="protein sequence ID" value="ROW12381.1"/>
    <property type="molecule type" value="Genomic_DNA"/>
</dbReference>
<comment type="caution">
    <text evidence="4">The sequence shown here is derived from an EMBL/GenBank/DDBJ whole genome shotgun (WGS) entry which is preliminary data.</text>
</comment>
<feature type="region of interest" description="Disordered" evidence="1">
    <location>
        <begin position="160"/>
        <end position="213"/>
    </location>
</feature>
<evidence type="ECO:0000256" key="1">
    <source>
        <dbReference type="SAM" id="MobiDB-lite"/>
    </source>
</evidence>
<evidence type="ECO:0000256" key="2">
    <source>
        <dbReference type="SAM" id="Phobius"/>
    </source>
</evidence>
<dbReference type="PANTHER" id="PTHR16861">
    <property type="entry name" value="GLYCOPROTEIN 38"/>
    <property type="match status" value="1"/>
</dbReference>
<keyword evidence="2" id="KW-0472">Membrane</keyword>
<accession>A0A423X8V8</accession>
<protein>
    <recommendedName>
        <fullName evidence="6">Mid2 domain-containing protein</fullName>
    </recommendedName>
</protein>
<organism evidence="4 5">
    <name type="scientific">Cytospora schulzeri</name>
    <dbReference type="NCBI Taxonomy" id="448051"/>
    <lineage>
        <taxon>Eukaryota</taxon>
        <taxon>Fungi</taxon>
        <taxon>Dikarya</taxon>
        <taxon>Ascomycota</taxon>
        <taxon>Pezizomycotina</taxon>
        <taxon>Sordariomycetes</taxon>
        <taxon>Sordariomycetidae</taxon>
        <taxon>Diaporthales</taxon>
        <taxon>Cytosporaceae</taxon>
        <taxon>Cytospora</taxon>
    </lineage>
</organism>
<evidence type="ECO:0000313" key="4">
    <source>
        <dbReference type="EMBL" id="ROW12381.1"/>
    </source>
</evidence>
<dbReference type="STRING" id="356882.A0A423X8V8"/>
<gene>
    <name evidence="4" type="ORF">VMCG_00094</name>
</gene>
<keyword evidence="2" id="KW-0812">Transmembrane</keyword>
<dbReference type="OrthoDB" id="4764360at2759"/>
<keyword evidence="5" id="KW-1185">Reference proteome</keyword>
<feature type="transmembrane region" description="Helical" evidence="2">
    <location>
        <begin position="218"/>
        <end position="241"/>
    </location>
</feature>
<reference evidence="4 5" key="1">
    <citation type="submission" date="2015-09" db="EMBL/GenBank/DDBJ databases">
        <title>Host preference determinants of Valsa canker pathogens revealed by comparative genomics.</title>
        <authorList>
            <person name="Yin Z."/>
            <person name="Huang L."/>
        </authorList>
    </citation>
    <scope>NUCLEOTIDE SEQUENCE [LARGE SCALE GENOMIC DNA]</scope>
    <source>
        <strain evidence="4 5">03-1</strain>
    </source>
</reference>
<feature type="chain" id="PRO_5019183833" description="Mid2 domain-containing protein" evidence="3">
    <location>
        <begin position="22"/>
        <end position="308"/>
    </location>
</feature>
<dbReference type="PANTHER" id="PTHR16861:SF4">
    <property type="entry name" value="SH3 DOMAIN PROTEIN (AFU_ORTHOLOGUE AFUA_1G13610)"/>
    <property type="match status" value="1"/>
</dbReference>
<dbReference type="AlphaFoldDB" id="A0A423X8V8"/>
<evidence type="ECO:0000313" key="5">
    <source>
        <dbReference type="Proteomes" id="UP000283895"/>
    </source>
</evidence>
<proteinExistence type="predicted"/>
<name>A0A423X8V8_9PEZI</name>